<evidence type="ECO:0000256" key="2">
    <source>
        <dbReference type="ARBA" id="ARBA00022670"/>
    </source>
</evidence>
<dbReference type="Proteomes" id="UP000623129">
    <property type="component" value="Unassembled WGS sequence"/>
</dbReference>
<evidence type="ECO:0000313" key="7">
    <source>
        <dbReference type="EMBL" id="KAF3334729.1"/>
    </source>
</evidence>
<feature type="region of interest" description="Disordered" evidence="5">
    <location>
        <begin position="168"/>
        <end position="211"/>
    </location>
</feature>
<feature type="compositionally biased region" description="Basic and acidic residues" evidence="5">
    <location>
        <begin position="184"/>
        <end position="195"/>
    </location>
</feature>
<proteinExistence type="inferred from homology"/>
<dbReference type="PANTHER" id="PTHR46915">
    <property type="entry name" value="UBIQUITIN-LIKE PROTEASE 4-RELATED"/>
    <property type="match status" value="1"/>
</dbReference>
<dbReference type="AlphaFoldDB" id="A0A833RGC2"/>
<dbReference type="GO" id="GO:0006508">
    <property type="term" value="P:proteolysis"/>
    <property type="evidence" value="ECO:0007669"/>
    <property type="project" value="UniProtKB-KW"/>
</dbReference>
<organism evidence="7 8">
    <name type="scientific">Carex littledalei</name>
    <dbReference type="NCBI Taxonomy" id="544730"/>
    <lineage>
        <taxon>Eukaryota</taxon>
        <taxon>Viridiplantae</taxon>
        <taxon>Streptophyta</taxon>
        <taxon>Embryophyta</taxon>
        <taxon>Tracheophyta</taxon>
        <taxon>Spermatophyta</taxon>
        <taxon>Magnoliopsida</taxon>
        <taxon>Liliopsida</taxon>
        <taxon>Poales</taxon>
        <taxon>Cyperaceae</taxon>
        <taxon>Cyperoideae</taxon>
        <taxon>Cariceae</taxon>
        <taxon>Carex</taxon>
        <taxon>Carex subgen. Euthyceras</taxon>
    </lineage>
</organism>
<feature type="region of interest" description="Disordered" evidence="5">
    <location>
        <begin position="93"/>
        <end position="120"/>
    </location>
</feature>
<reference evidence="7" key="1">
    <citation type="submission" date="2020-01" db="EMBL/GenBank/DDBJ databases">
        <title>Genome sequence of Kobresia littledalei, the first chromosome-level genome in the family Cyperaceae.</title>
        <authorList>
            <person name="Qu G."/>
        </authorList>
    </citation>
    <scope>NUCLEOTIDE SEQUENCE</scope>
    <source>
        <strain evidence="7">C.B.Clarke</strain>
        <tissue evidence="7">Leaf</tissue>
    </source>
</reference>
<evidence type="ECO:0000256" key="5">
    <source>
        <dbReference type="SAM" id="MobiDB-lite"/>
    </source>
</evidence>
<dbReference type="Gene3D" id="1.10.418.20">
    <property type="match status" value="1"/>
</dbReference>
<feature type="compositionally biased region" description="Basic and acidic residues" evidence="5">
    <location>
        <begin position="93"/>
        <end position="114"/>
    </location>
</feature>
<evidence type="ECO:0000256" key="3">
    <source>
        <dbReference type="ARBA" id="ARBA00022801"/>
    </source>
</evidence>
<evidence type="ECO:0000256" key="1">
    <source>
        <dbReference type="ARBA" id="ARBA00005234"/>
    </source>
</evidence>
<keyword evidence="2 7" id="KW-0645">Protease</keyword>
<accession>A0A833RGC2</accession>
<feature type="domain" description="Ubiquitin-like protease family profile" evidence="6">
    <location>
        <begin position="279"/>
        <end position="449"/>
    </location>
</feature>
<dbReference type="InterPro" id="IPR038765">
    <property type="entry name" value="Papain-like_cys_pep_sf"/>
</dbReference>
<keyword evidence="3" id="KW-0378">Hydrolase</keyword>
<dbReference type="Gene3D" id="3.30.310.130">
    <property type="entry name" value="Ubiquitin-related"/>
    <property type="match status" value="1"/>
</dbReference>
<dbReference type="EMBL" id="SWLB01000009">
    <property type="protein sequence ID" value="KAF3334729.1"/>
    <property type="molecule type" value="Genomic_DNA"/>
</dbReference>
<sequence length="512" mass="58551">MAGASVAIDWGSLDDDFAEVVVVPSSASASASASATTFTPTCSGTPEIAAMSDHNLREKIQRLRGLLKDTTLFSDRGEKLRINLTQYQDELRKRETTSFPKDDGAKEKNSHSTTRESPYCRSDPTFSFKKSYGSCRTPLSVNNFYGKEKVAFESELILLGRDKCKTMEKGKDIQASREPPSRSFSERGHSREKGKGQKSSRKVPSRSVSDRIRKRVCSDGYNDLSAHLFSKSRRKVSKSEDPLDSDSEKVTNVVLLDDDDLETPEQICYLVSRNDPEAIELGYSDMKCLEPCEYLSSPVMNFYIQFLKQSLCQTSRSIRNFYIFNTYFYQKLEEAFDGEDAQNSLFVKLRRWWKGVNIFEKAYIILPIHGRLHWSLVIICIPEERRNSGPIKIIHLDSLGCHSSNSIFNTIERVYLSQPSNFWIMFGKVPQQENEYDCGLFVLYFIERFIIDAPDRFTNDDLAMFGRKWFKPEEASSLRQRIRNLLIKELKSVQIENPTKDLEAVSCSSDSE</sequence>
<dbReference type="InterPro" id="IPR003653">
    <property type="entry name" value="Peptidase_C48_C"/>
</dbReference>
<evidence type="ECO:0000313" key="8">
    <source>
        <dbReference type="Proteomes" id="UP000623129"/>
    </source>
</evidence>
<gene>
    <name evidence="7" type="ORF">FCM35_KLT21333</name>
</gene>
<dbReference type="SUPFAM" id="SSF54001">
    <property type="entry name" value="Cysteine proteinases"/>
    <property type="match status" value="1"/>
</dbReference>
<dbReference type="PROSITE" id="PS50600">
    <property type="entry name" value="ULP_PROTEASE"/>
    <property type="match status" value="1"/>
</dbReference>
<comment type="caution">
    <text evidence="7">The sequence shown here is derived from an EMBL/GenBank/DDBJ whole genome shotgun (WGS) entry which is preliminary data.</text>
</comment>
<dbReference type="OrthoDB" id="442460at2759"/>
<name>A0A833RGC2_9POAL</name>
<comment type="similarity">
    <text evidence="1">Belongs to the peptidase C48 family.</text>
</comment>
<evidence type="ECO:0000256" key="4">
    <source>
        <dbReference type="ARBA" id="ARBA00022807"/>
    </source>
</evidence>
<dbReference type="PANTHER" id="PTHR46915:SF2">
    <property type="entry name" value="UBIQUITIN-LIKE PROTEASE 4"/>
    <property type="match status" value="1"/>
</dbReference>
<keyword evidence="8" id="KW-1185">Reference proteome</keyword>
<protein>
    <submittedName>
        <fullName evidence="7">Ubiquitin-like-specific protease 1D</fullName>
    </submittedName>
</protein>
<keyword evidence="4" id="KW-0788">Thiol protease</keyword>
<dbReference type="Pfam" id="PF02902">
    <property type="entry name" value="Peptidase_C48"/>
    <property type="match status" value="1"/>
</dbReference>
<dbReference type="GO" id="GO:0016926">
    <property type="term" value="P:protein desumoylation"/>
    <property type="evidence" value="ECO:0007669"/>
    <property type="project" value="UniProtKB-ARBA"/>
</dbReference>
<evidence type="ECO:0000259" key="6">
    <source>
        <dbReference type="PROSITE" id="PS50600"/>
    </source>
</evidence>
<dbReference type="GO" id="GO:0008234">
    <property type="term" value="F:cysteine-type peptidase activity"/>
    <property type="evidence" value="ECO:0007669"/>
    <property type="project" value="UniProtKB-KW"/>
</dbReference>